<organism evidence="1 2">
    <name type="scientific">Azospirillum griseum</name>
    <dbReference type="NCBI Taxonomy" id="2496639"/>
    <lineage>
        <taxon>Bacteria</taxon>
        <taxon>Pseudomonadati</taxon>
        <taxon>Pseudomonadota</taxon>
        <taxon>Alphaproteobacteria</taxon>
        <taxon>Rhodospirillales</taxon>
        <taxon>Azospirillaceae</taxon>
        <taxon>Azospirillum</taxon>
    </lineage>
</organism>
<dbReference type="AlphaFoldDB" id="A0A3S0R6N4"/>
<dbReference type="EMBL" id="RXMA01000022">
    <property type="protein sequence ID" value="RTR16876.1"/>
    <property type="molecule type" value="Genomic_DNA"/>
</dbReference>
<evidence type="ECO:0000313" key="1">
    <source>
        <dbReference type="EMBL" id="RTR16876.1"/>
    </source>
</evidence>
<dbReference type="RefSeq" id="WP_126618515.1">
    <property type="nucleotide sequence ID" value="NZ_JBHUCY010000050.1"/>
</dbReference>
<name>A0A3S0R6N4_9PROT</name>
<dbReference type="Proteomes" id="UP000277007">
    <property type="component" value="Unassembled WGS sequence"/>
</dbReference>
<accession>A0A3S0R6N4</accession>
<gene>
    <name evidence="1" type="ORF">EJ903_19335</name>
</gene>
<proteinExistence type="predicted"/>
<protein>
    <submittedName>
        <fullName evidence="1">Uncharacterized protein</fullName>
    </submittedName>
</protein>
<sequence>MLSDKLKAQQVANFLFCGAARAAKSGQSINLFDNMAARIDSSAQQAVRRGARRRPHTTAIRIHGVIHSAAAGGRFGP</sequence>
<evidence type="ECO:0000313" key="2">
    <source>
        <dbReference type="Proteomes" id="UP000277007"/>
    </source>
</evidence>
<keyword evidence="2" id="KW-1185">Reference proteome</keyword>
<reference evidence="1 2" key="1">
    <citation type="submission" date="2018-12" db="EMBL/GenBank/DDBJ databases">
        <authorList>
            <person name="Yang Y."/>
        </authorList>
    </citation>
    <scope>NUCLEOTIDE SEQUENCE [LARGE SCALE GENOMIC DNA]</scope>
    <source>
        <strain evidence="1 2">L-25-5w-1</strain>
    </source>
</reference>
<comment type="caution">
    <text evidence="1">The sequence shown here is derived from an EMBL/GenBank/DDBJ whole genome shotgun (WGS) entry which is preliminary data.</text>
</comment>